<dbReference type="AlphaFoldDB" id="E3HDA9"/>
<name>E3HDA9_ILYPC</name>
<dbReference type="EMBL" id="CP002282">
    <property type="protein sequence ID" value="ADO84109.1"/>
    <property type="molecule type" value="Genomic_DNA"/>
</dbReference>
<protein>
    <submittedName>
        <fullName evidence="1">Dehydratase small subunit</fullName>
    </submittedName>
</protein>
<dbReference type="RefSeq" id="WP_013388768.1">
    <property type="nucleotide sequence ID" value="NC_014633.1"/>
</dbReference>
<gene>
    <name evidence="1" type="ordered locus">Ilyop_2349</name>
</gene>
<organism evidence="1 2">
    <name type="scientific">Ilyobacter polytropus (strain ATCC 51220 / DSM 2926 / LMG 16218 / CuHBu1)</name>
    <dbReference type="NCBI Taxonomy" id="572544"/>
    <lineage>
        <taxon>Bacteria</taxon>
        <taxon>Fusobacteriati</taxon>
        <taxon>Fusobacteriota</taxon>
        <taxon>Fusobacteriia</taxon>
        <taxon>Fusobacteriales</taxon>
        <taxon>Fusobacteriaceae</taxon>
        <taxon>Ilyobacter</taxon>
    </lineage>
</organism>
<dbReference type="InterPro" id="IPR036091">
    <property type="entry name" value="Prodiol/glycerol_DeHase__sf_su"/>
</dbReference>
<dbReference type="Gene3D" id="1.10.1510.20">
    <property type="entry name" value="Propanediol/glycerol dehydratase, small subunit"/>
    <property type="match status" value="1"/>
</dbReference>
<sequence length="160" mass="17940">MLEKMIREAILSMSGESESCGVNTGTISVKDYPLSKNKADVLKSSTGKSLKDFTVENVMNGSIKPEDIRISPETLEMQAQVAESDGRKAFAQNLRRAAELIAVPDDRILEIYDKLRPYRSTKDELLGIASELETKYNAKINAALVREATVLYEKRDRLKR</sequence>
<dbReference type="NCBIfam" id="NF011972">
    <property type="entry name" value="PRK15443.1-3"/>
    <property type="match status" value="1"/>
</dbReference>
<keyword evidence="1" id="KW-0614">Plasmid</keyword>
<dbReference type="Proteomes" id="UP000006875">
    <property type="component" value="Plasmid pILYOP01"/>
</dbReference>
<dbReference type="PIRSF" id="PIRSF018505">
    <property type="entry name" value="Prpndl_dhdrts_sm"/>
    <property type="match status" value="1"/>
</dbReference>
<keyword evidence="2" id="KW-1185">Reference proteome</keyword>
<reference evidence="1 2" key="1">
    <citation type="journal article" date="2010" name="Stand. Genomic Sci.">
        <title>Complete genome sequence of Ilyobacter polytropus type strain (CuHbu1).</title>
        <authorList>
            <person name="Sikorski J."/>
            <person name="Chertkov O."/>
            <person name="Lapidus A."/>
            <person name="Nolan M."/>
            <person name="Lucas S."/>
            <person name="Del Rio T.G."/>
            <person name="Tice H."/>
            <person name="Cheng J.F."/>
            <person name="Tapia R."/>
            <person name="Han C."/>
            <person name="Goodwin L."/>
            <person name="Pitluck S."/>
            <person name="Liolios K."/>
            <person name="Ivanova N."/>
            <person name="Mavromatis K."/>
            <person name="Mikhailova N."/>
            <person name="Pati A."/>
            <person name="Chen A."/>
            <person name="Palaniappan K."/>
            <person name="Land M."/>
            <person name="Hauser L."/>
            <person name="Chang Y.J."/>
            <person name="Jeffries C.D."/>
            <person name="Brambilla E."/>
            <person name="Yasawong M."/>
            <person name="Rohde M."/>
            <person name="Pukall R."/>
            <person name="Spring S."/>
            <person name="Goker M."/>
            <person name="Woyke T."/>
            <person name="Bristow J."/>
            <person name="Eisen J.A."/>
            <person name="Markowitz V."/>
            <person name="Hugenholtz P."/>
            <person name="Kyrpides N.C."/>
            <person name="Klenk H.P."/>
        </authorList>
    </citation>
    <scope>NUCLEOTIDE SEQUENCE [LARGE SCALE GENOMIC DNA]</scope>
    <source>
        <strain evidence="2">ATCC 51220 / DSM 2926 / LMG 16218 / CuHBu1</strain>
        <plasmid evidence="2">pILYOP01</plasmid>
    </source>
</reference>
<dbReference type="SUPFAM" id="SSF47148">
    <property type="entry name" value="Diol dehydratase, gamma subunit"/>
    <property type="match status" value="1"/>
</dbReference>
<evidence type="ECO:0000313" key="1">
    <source>
        <dbReference type="EMBL" id="ADO84109.1"/>
    </source>
</evidence>
<dbReference type="HOGENOM" id="CLU_120853_0_0_0"/>
<evidence type="ECO:0000313" key="2">
    <source>
        <dbReference type="Proteomes" id="UP000006875"/>
    </source>
</evidence>
<dbReference type="InterPro" id="IPR003207">
    <property type="entry name" value="Ppandiol/glycerol_DeHydtase_su"/>
</dbReference>
<accession>E3HDA9</accession>
<dbReference type="Pfam" id="PF02287">
    <property type="entry name" value="Dehydratase_SU"/>
    <property type="match status" value="1"/>
</dbReference>
<dbReference type="KEGG" id="ipo:Ilyop_2349"/>
<proteinExistence type="predicted"/>
<geneLocation type="plasmid" evidence="1 2">
    <name>pILYOP01</name>
</geneLocation>